<feature type="non-terminal residue" evidence="1">
    <location>
        <position position="78"/>
    </location>
</feature>
<name>A0A0B7BYK6_9EUPU</name>
<reference evidence="1" key="1">
    <citation type="submission" date="2014-12" db="EMBL/GenBank/DDBJ databases">
        <title>Insight into the proteome of Arion vulgaris.</title>
        <authorList>
            <person name="Aradska J."/>
            <person name="Bulat T."/>
            <person name="Smidak R."/>
            <person name="Sarate P."/>
            <person name="Gangsoo J."/>
            <person name="Sialana F."/>
            <person name="Bilban M."/>
            <person name="Lubec G."/>
        </authorList>
    </citation>
    <scope>NUCLEOTIDE SEQUENCE</scope>
    <source>
        <tissue evidence="1">Skin</tissue>
    </source>
</reference>
<dbReference type="Pfam" id="PF04388">
    <property type="entry name" value="Hamartin"/>
    <property type="match status" value="1"/>
</dbReference>
<protein>
    <submittedName>
        <fullName evidence="1">Uncharacterized protein</fullName>
    </submittedName>
</protein>
<dbReference type="InterPro" id="IPR007483">
    <property type="entry name" value="Hamartin"/>
</dbReference>
<dbReference type="PANTHER" id="PTHR15154">
    <property type="entry name" value="HAMARTIN"/>
    <property type="match status" value="1"/>
</dbReference>
<dbReference type="GO" id="GO:0008285">
    <property type="term" value="P:negative regulation of cell population proliferation"/>
    <property type="evidence" value="ECO:0007669"/>
    <property type="project" value="TreeGrafter"/>
</dbReference>
<gene>
    <name evidence="1" type="primary">ORF218368</name>
</gene>
<dbReference type="EMBL" id="HACG01051438">
    <property type="protein sequence ID" value="CEK98309.1"/>
    <property type="molecule type" value="Transcribed_RNA"/>
</dbReference>
<dbReference type="GO" id="GO:0032007">
    <property type="term" value="P:negative regulation of TOR signaling"/>
    <property type="evidence" value="ECO:0007669"/>
    <property type="project" value="TreeGrafter"/>
</dbReference>
<dbReference type="GO" id="GO:0033596">
    <property type="term" value="C:TSC1-TSC2 complex"/>
    <property type="evidence" value="ECO:0007669"/>
    <property type="project" value="TreeGrafter"/>
</dbReference>
<dbReference type="GO" id="GO:0051726">
    <property type="term" value="P:regulation of cell cycle"/>
    <property type="evidence" value="ECO:0007669"/>
    <property type="project" value="TreeGrafter"/>
</dbReference>
<proteinExistence type="predicted"/>
<accession>A0A0B7BYK6</accession>
<sequence>ILLLSMQPMLERVRLHPKLITGQHEVETSASRWKNQETHDIIVNCSKLSLDLIEGSWEDSRCPVFHTIQSVDKYRLLN</sequence>
<dbReference type="AlphaFoldDB" id="A0A0B7BYK6"/>
<dbReference type="PANTHER" id="PTHR15154:SF2">
    <property type="entry name" value="HAMARTIN"/>
    <property type="match status" value="1"/>
</dbReference>
<organism evidence="1">
    <name type="scientific">Arion vulgaris</name>
    <dbReference type="NCBI Taxonomy" id="1028688"/>
    <lineage>
        <taxon>Eukaryota</taxon>
        <taxon>Metazoa</taxon>
        <taxon>Spiralia</taxon>
        <taxon>Lophotrochozoa</taxon>
        <taxon>Mollusca</taxon>
        <taxon>Gastropoda</taxon>
        <taxon>Heterobranchia</taxon>
        <taxon>Euthyneura</taxon>
        <taxon>Panpulmonata</taxon>
        <taxon>Eupulmonata</taxon>
        <taxon>Stylommatophora</taxon>
        <taxon>Helicina</taxon>
        <taxon>Arionoidea</taxon>
        <taxon>Arionidae</taxon>
        <taxon>Arion</taxon>
    </lineage>
</organism>
<evidence type="ECO:0000313" key="1">
    <source>
        <dbReference type="EMBL" id="CEK98309.1"/>
    </source>
</evidence>
<feature type="non-terminal residue" evidence="1">
    <location>
        <position position="1"/>
    </location>
</feature>